<organism evidence="6 7">
    <name type="scientific">Thermacetogenium phaeum (strain ATCC BAA-254 / DSM 26808 / PB)</name>
    <dbReference type="NCBI Taxonomy" id="1089553"/>
    <lineage>
        <taxon>Bacteria</taxon>
        <taxon>Bacillati</taxon>
        <taxon>Bacillota</taxon>
        <taxon>Clostridia</taxon>
        <taxon>Thermoanaerobacterales</taxon>
        <taxon>Thermoanaerobacteraceae</taxon>
        <taxon>Thermacetogenium</taxon>
    </lineage>
</organism>
<feature type="domain" description="AAA" evidence="5">
    <location>
        <begin position="63"/>
        <end position="238"/>
    </location>
</feature>
<dbReference type="Proteomes" id="UP000000467">
    <property type="component" value="Chromosome"/>
</dbReference>
<dbReference type="InterPro" id="IPR025669">
    <property type="entry name" value="AAA_dom"/>
</dbReference>
<evidence type="ECO:0000256" key="2">
    <source>
        <dbReference type="ARBA" id="ARBA00049360"/>
    </source>
</evidence>
<dbReference type="PANTHER" id="PTHR13696:SF52">
    <property type="entry name" value="PARA FAMILY PROTEIN CT_582"/>
    <property type="match status" value="1"/>
</dbReference>
<name>K4LC45_THEPS</name>
<evidence type="ECO:0000313" key="7">
    <source>
        <dbReference type="Proteomes" id="UP000000467"/>
    </source>
</evidence>
<dbReference type="CDD" id="cd02042">
    <property type="entry name" value="ParAB_family"/>
    <property type="match status" value="1"/>
</dbReference>
<gene>
    <name evidence="6" type="primary">soj1</name>
    <name evidence="6" type="ordered locus">Tph_c00330</name>
</gene>
<dbReference type="SUPFAM" id="SSF52540">
    <property type="entry name" value="P-loop containing nucleoside triphosphate hydrolases"/>
    <property type="match status" value="1"/>
</dbReference>
<dbReference type="KEGG" id="tpz:Tph_c00330"/>
<dbReference type="HOGENOM" id="CLU_037612_1_2_9"/>
<dbReference type="eggNOG" id="COG1192">
    <property type="taxonomic scope" value="Bacteria"/>
</dbReference>
<comment type="similarity">
    <text evidence="1">Belongs to the ParA family.</text>
</comment>
<dbReference type="AlphaFoldDB" id="K4LC45"/>
<dbReference type="Gene3D" id="3.40.50.300">
    <property type="entry name" value="P-loop containing nucleotide triphosphate hydrolases"/>
    <property type="match status" value="1"/>
</dbReference>
<evidence type="ECO:0000313" key="6">
    <source>
        <dbReference type="EMBL" id="AFV10283.1"/>
    </source>
</evidence>
<reference evidence="6 7" key="1">
    <citation type="journal article" date="2012" name="BMC Genomics">
        <title>Genome-guided analysis of physiological and morphological traits of the fermentative acetate oxidizer Thermacetogenium phaeum.</title>
        <authorList>
            <person name="Oehler D."/>
            <person name="Poehlein A."/>
            <person name="Leimbach A."/>
            <person name="Muller N."/>
            <person name="Daniel R."/>
            <person name="Gottschalk G."/>
            <person name="Schink B."/>
        </authorList>
    </citation>
    <scope>NUCLEOTIDE SEQUENCE [LARGE SCALE GENOMIC DNA]</scope>
    <source>
        <strain evidence="7">ATCC BAA-254 / DSM 26808 / PB</strain>
    </source>
</reference>
<dbReference type="InterPro" id="IPR027417">
    <property type="entry name" value="P-loop_NTPase"/>
</dbReference>
<keyword evidence="7" id="KW-1185">Reference proteome</keyword>
<comment type="catalytic activity">
    <reaction evidence="2">
        <text>ATP + H2O = ADP + phosphate + H(+)</text>
        <dbReference type="Rhea" id="RHEA:13065"/>
        <dbReference type="ChEBI" id="CHEBI:15377"/>
        <dbReference type="ChEBI" id="CHEBI:15378"/>
        <dbReference type="ChEBI" id="CHEBI:30616"/>
        <dbReference type="ChEBI" id="CHEBI:43474"/>
        <dbReference type="ChEBI" id="CHEBI:456216"/>
    </reaction>
</comment>
<proteinExistence type="inferred from homology"/>
<evidence type="ECO:0000256" key="3">
    <source>
        <dbReference type="ARBA" id="ARBA00062323"/>
    </source>
</evidence>
<dbReference type="EMBL" id="CP003732">
    <property type="protein sequence ID" value="AFV10283.1"/>
    <property type="molecule type" value="Genomic_DNA"/>
</dbReference>
<dbReference type="Pfam" id="PF13614">
    <property type="entry name" value="AAA_31"/>
    <property type="match status" value="1"/>
</dbReference>
<evidence type="ECO:0000256" key="4">
    <source>
        <dbReference type="ARBA" id="ARBA00071824"/>
    </source>
</evidence>
<evidence type="ECO:0000256" key="1">
    <source>
        <dbReference type="ARBA" id="ARBA00006976"/>
    </source>
</evidence>
<sequence length="315" mass="35099">MNIDGYRRSVKKFERKWAGMQEDCALLWNKNSNKKKKRKGLFHVEHLRPTVENKGFPSDRGQAKTIAIANQKGGVAKTTTAINLSACLAATGRRVLLVDADPQGNATSGLGVDRDGLDVSVYDLLLGEAQPERVVVSLQIENLDLLPATINLAGAEVELVGMKDREFRLRSALQSLRGRYHYIFIDCPPSLGLLTINALTAADRILIPIQCEYYALEGVGQLLQTVNLVRRRLNPQLELEGVLLTMFDARTNLAIQVVDEVKNYFGDKVFRTVIPRNVRLSEAPSHGKPVIAYDPRSRGAILYQELAQEVIEHEE</sequence>
<evidence type="ECO:0000259" key="5">
    <source>
        <dbReference type="Pfam" id="PF13614"/>
    </source>
</evidence>
<dbReference type="InterPro" id="IPR050678">
    <property type="entry name" value="DNA_Partitioning_ATPase"/>
</dbReference>
<dbReference type="STRING" id="1089553.Tph_c00330"/>
<dbReference type="FunFam" id="3.40.50.300:FF:000285">
    <property type="entry name" value="Sporulation initiation inhibitor Soj"/>
    <property type="match status" value="1"/>
</dbReference>
<dbReference type="PANTHER" id="PTHR13696">
    <property type="entry name" value="P-LOOP CONTAINING NUCLEOSIDE TRIPHOSPHATE HYDROLASE"/>
    <property type="match status" value="1"/>
</dbReference>
<protein>
    <recommendedName>
        <fullName evidence="4">Sporulation initiation inhibitor protein Soj</fullName>
    </recommendedName>
</protein>
<comment type="subunit">
    <text evidence="3">Dimerizes in the presence of ATP but not ADP; ATP-binding is required for double-stranded (ds)DNA-binding. Interacts with DnaA.</text>
</comment>
<accession>K4LC45</accession>